<dbReference type="InterPro" id="IPR001202">
    <property type="entry name" value="WW_dom"/>
</dbReference>
<sequence>MPSQRSSHQSPPQPPPPPPPLQNSVNRSPSHLFKKWLGPTICLLLSLRLLWHLLQPDIAILTQKVPPSKRSPEYYFYNEMSGQVQWENPGDVPYEYESGERYWYLPDGSRSAKDPNAWKYAWVEQFSADLNRPYFHNQETLEASWERPFDLSWRRIAVSDED</sequence>
<feature type="compositionally biased region" description="Pro residues" evidence="1">
    <location>
        <begin position="11"/>
        <end position="21"/>
    </location>
</feature>
<dbReference type="EMBL" id="BEGY01000030">
    <property type="protein sequence ID" value="GAX78170.1"/>
    <property type="molecule type" value="Genomic_DNA"/>
</dbReference>
<evidence type="ECO:0000313" key="4">
    <source>
        <dbReference type="Proteomes" id="UP000232323"/>
    </source>
</evidence>
<gene>
    <name evidence="3" type="ORF">CEUSTIGMA_g5612.t1</name>
</gene>
<name>A0A250X5Y4_9CHLO</name>
<organism evidence="3 4">
    <name type="scientific">Chlamydomonas eustigma</name>
    <dbReference type="NCBI Taxonomy" id="1157962"/>
    <lineage>
        <taxon>Eukaryota</taxon>
        <taxon>Viridiplantae</taxon>
        <taxon>Chlorophyta</taxon>
        <taxon>core chlorophytes</taxon>
        <taxon>Chlorophyceae</taxon>
        <taxon>CS clade</taxon>
        <taxon>Chlamydomonadales</taxon>
        <taxon>Chlamydomonadaceae</taxon>
        <taxon>Chlamydomonas</taxon>
    </lineage>
</organism>
<dbReference type="Pfam" id="PF00397">
    <property type="entry name" value="WW"/>
    <property type="match status" value="1"/>
</dbReference>
<dbReference type="Proteomes" id="UP000232323">
    <property type="component" value="Unassembled WGS sequence"/>
</dbReference>
<comment type="caution">
    <text evidence="3">The sequence shown here is derived from an EMBL/GenBank/DDBJ whole genome shotgun (WGS) entry which is preliminary data.</text>
</comment>
<feature type="region of interest" description="Disordered" evidence="1">
    <location>
        <begin position="1"/>
        <end position="25"/>
    </location>
</feature>
<reference evidence="3 4" key="1">
    <citation type="submission" date="2017-08" db="EMBL/GenBank/DDBJ databases">
        <title>Acidophilic green algal genome provides insights into adaptation to an acidic environment.</title>
        <authorList>
            <person name="Hirooka S."/>
            <person name="Hirose Y."/>
            <person name="Kanesaki Y."/>
            <person name="Higuchi S."/>
            <person name="Fujiwara T."/>
            <person name="Onuma R."/>
            <person name="Era A."/>
            <person name="Ohbayashi R."/>
            <person name="Uzuka A."/>
            <person name="Nozaki H."/>
            <person name="Yoshikawa H."/>
            <person name="Miyagishima S.Y."/>
        </authorList>
    </citation>
    <scope>NUCLEOTIDE SEQUENCE [LARGE SCALE GENOMIC DNA]</scope>
    <source>
        <strain evidence="3 4">NIES-2499</strain>
    </source>
</reference>
<evidence type="ECO:0000313" key="3">
    <source>
        <dbReference type="EMBL" id="GAX78170.1"/>
    </source>
</evidence>
<evidence type="ECO:0000256" key="1">
    <source>
        <dbReference type="SAM" id="MobiDB-lite"/>
    </source>
</evidence>
<proteinExistence type="predicted"/>
<protein>
    <recommendedName>
        <fullName evidence="2">WW domain-containing protein</fullName>
    </recommendedName>
</protein>
<dbReference type="Gene3D" id="2.20.70.10">
    <property type="match status" value="1"/>
</dbReference>
<dbReference type="OrthoDB" id="187617at2759"/>
<dbReference type="AlphaFoldDB" id="A0A250X5Y4"/>
<feature type="domain" description="WW" evidence="2">
    <location>
        <begin position="122"/>
        <end position="150"/>
    </location>
</feature>
<accession>A0A250X5Y4</accession>
<feature type="compositionally biased region" description="Low complexity" evidence="1">
    <location>
        <begin position="1"/>
        <end position="10"/>
    </location>
</feature>
<dbReference type="CDD" id="cd00201">
    <property type="entry name" value="WW"/>
    <property type="match status" value="1"/>
</dbReference>
<dbReference type="PROSITE" id="PS50020">
    <property type="entry name" value="WW_DOMAIN_2"/>
    <property type="match status" value="1"/>
</dbReference>
<keyword evidence="4" id="KW-1185">Reference proteome</keyword>
<dbReference type="SMART" id="SM00456">
    <property type="entry name" value="WW"/>
    <property type="match status" value="2"/>
</dbReference>
<evidence type="ECO:0000259" key="2">
    <source>
        <dbReference type="PROSITE" id="PS50020"/>
    </source>
</evidence>